<evidence type="ECO:0000313" key="2">
    <source>
        <dbReference type="EnsemblPlants" id="AUR62040357-RA:cds"/>
    </source>
</evidence>
<accession>A0A803N4P1</accession>
<reference evidence="2" key="2">
    <citation type="submission" date="2021-03" db="UniProtKB">
        <authorList>
            <consortium name="EnsemblPlants"/>
        </authorList>
    </citation>
    <scope>IDENTIFICATION</scope>
</reference>
<organism evidence="2 3">
    <name type="scientific">Chenopodium quinoa</name>
    <name type="common">Quinoa</name>
    <dbReference type="NCBI Taxonomy" id="63459"/>
    <lineage>
        <taxon>Eukaryota</taxon>
        <taxon>Viridiplantae</taxon>
        <taxon>Streptophyta</taxon>
        <taxon>Embryophyta</taxon>
        <taxon>Tracheophyta</taxon>
        <taxon>Spermatophyta</taxon>
        <taxon>Magnoliopsida</taxon>
        <taxon>eudicotyledons</taxon>
        <taxon>Gunneridae</taxon>
        <taxon>Pentapetalae</taxon>
        <taxon>Caryophyllales</taxon>
        <taxon>Chenopodiaceae</taxon>
        <taxon>Chenopodioideae</taxon>
        <taxon>Atripliceae</taxon>
        <taxon>Chenopodium</taxon>
    </lineage>
</organism>
<dbReference type="AlphaFoldDB" id="A0A803N4P1"/>
<evidence type="ECO:0000256" key="1">
    <source>
        <dbReference type="SAM" id="MobiDB-lite"/>
    </source>
</evidence>
<dbReference type="PANTHER" id="PTHR31050:SF3">
    <property type="entry name" value="OS08G0412800 PROTEIN"/>
    <property type="match status" value="1"/>
</dbReference>
<keyword evidence="3" id="KW-1185">Reference proteome</keyword>
<protein>
    <submittedName>
        <fullName evidence="2">Uncharacterized protein</fullName>
    </submittedName>
</protein>
<reference evidence="2" key="1">
    <citation type="journal article" date="2017" name="Nature">
        <title>The genome of Chenopodium quinoa.</title>
        <authorList>
            <person name="Jarvis D.E."/>
            <person name="Ho Y.S."/>
            <person name="Lightfoot D.J."/>
            <person name="Schmoeckel S.M."/>
            <person name="Li B."/>
            <person name="Borm T.J.A."/>
            <person name="Ohyanagi H."/>
            <person name="Mineta K."/>
            <person name="Michell C.T."/>
            <person name="Saber N."/>
            <person name="Kharbatia N.M."/>
            <person name="Rupper R.R."/>
            <person name="Sharp A.R."/>
            <person name="Dally N."/>
            <person name="Boughton B.A."/>
            <person name="Woo Y.H."/>
            <person name="Gao G."/>
            <person name="Schijlen E.G.W.M."/>
            <person name="Guo X."/>
            <person name="Momin A.A."/>
            <person name="Negrao S."/>
            <person name="Al-Babili S."/>
            <person name="Gehring C."/>
            <person name="Roessner U."/>
            <person name="Jung C."/>
            <person name="Murphy K."/>
            <person name="Arold S.T."/>
            <person name="Gojobori T."/>
            <person name="van der Linden C.G."/>
            <person name="van Loo E.N."/>
            <person name="Jellen E.N."/>
            <person name="Maughan P.J."/>
            <person name="Tester M."/>
        </authorList>
    </citation>
    <scope>NUCLEOTIDE SEQUENCE [LARGE SCALE GENOMIC DNA]</scope>
    <source>
        <strain evidence="2">cv. PI 614886</strain>
    </source>
</reference>
<name>A0A803N4P1_CHEQI</name>
<dbReference type="EnsemblPlants" id="AUR62040357-RA">
    <property type="protein sequence ID" value="AUR62040357-RA:cds"/>
    <property type="gene ID" value="AUR62040357"/>
</dbReference>
<dbReference type="Proteomes" id="UP000596660">
    <property type="component" value="Unplaced"/>
</dbReference>
<evidence type="ECO:0000313" key="3">
    <source>
        <dbReference type="Proteomes" id="UP000596660"/>
    </source>
</evidence>
<proteinExistence type="predicted"/>
<dbReference type="Gramene" id="AUR62040357-RA">
    <property type="protein sequence ID" value="AUR62040357-RA:cds"/>
    <property type="gene ID" value="AUR62040357"/>
</dbReference>
<dbReference type="PANTHER" id="PTHR31050">
    <property type="entry name" value="OS08G0413200 PROTEIN"/>
    <property type="match status" value="1"/>
</dbReference>
<feature type="compositionally biased region" description="Basic and acidic residues" evidence="1">
    <location>
        <begin position="372"/>
        <end position="381"/>
    </location>
</feature>
<sequence length="393" mass="45112">MNGKEVGLGVVVWDSNAREAYTSSTLKGRCFCLTNITDVCPRPFDIDDVYGQFEFFKTDCCMLVAESIAPDAYPPELLRTLGSQMKPKSPKKLYIREARGIDSSLRANLPDFNFLPSQESSESVVVGKWYCPFMFIKDGKRKDQIKANVFYKMTLEQRWERIFAAERSYSQGKKVTVDVVVPTVTVKISERIMWEQERVGWIKDKEQRVRVVKDEIYEGIGYWKSFSSYVLVESSVLKLCDAAMLCSPKPTSYRLKQNKLDKINVLRTEAEANESIPGNHDTSKPPVYEESRQNVDIEQAGTKNHTIRDKSSQRLKKVTTLTPADKDDNKVSTVIEDQREKLIPGEVQIMHQITEKDVQEECDNNSCNQQQKHQEPIKMVKQEPLTEDELLLK</sequence>
<feature type="region of interest" description="Disordered" evidence="1">
    <location>
        <begin position="361"/>
        <end position="393"/>
    </location>
</feature>